<accession>A0A8J7KDA1</accession>
<dbReference type="AlphaFoldDB" id="A0A8J7KDA1"/>
<name>A0A8J7KDA1_9NEIS</name>
<proteinExistence type="predicted"/>
<evidence type="ECO:0000313" key="1">
    <source>
        <dbReference type="EMBL" id="MBE9608574.1"/>
    </source>
</evidence>
<gene>
    <name evidence="1" type="ORF">INR99_04360</name>
</gene>
<protein>
    <submittedName>
        <fullName evidence="1">Uncharacterized protein</fullName>
    </submittedName>
</protein>
<comment type="caution">
    <text evidence="1">The sequence shown here is derived from an EMBL/GenBank/DDBJ whole genome shotgun (WGS) entry which is preliminary data.</text>
</comment>
<evidence type="ECO:0000313" key="2">
    <source>
        <dbReference type="Proteomes" id="UP000604481"/>
    </source>
</evidence>
<dbReference type="RefSeq" id="WP_194115091.1">
    <property type="nucleotide sequence ID" value="NZ_JADFUA010000002.1"/>
</dbReference>
<keyword evidence="2" id="KW-1185">Reference proteome</keyword>
<dbReference type="EMBL" id="JADFUA010000002">
    <property type="protein sequence ID" value="MBE9608574.1"/>
    <property type="molecule type" value="Genomic_DNA"/>
</dbReference>
<sequence length="80" mass="9225">MKISAKKTDAGHRNKAKLFLFLFQQLDNNIPLAHRAFAQIFILNARLLQSHIGLQFKTSRLSLRLPDIAKRVIREQICPT</sequence>
<reference evidence="1 2" key="1">
    <citation type="submission" date="2020-10" db="EMBL/GenBank/DDBJ databases">
        <title>The genome sequence of Chitinilyticum litopenaei 4Y14.</title>
        <authorList>
            <person name="Liu Y."/>
        </authorList>
    </citation>
    <scope>NUCLEOTIDE SEQUENCE [LARGE SCALE GENOMIC DNA]</scope>
    <source>
        <strain evidence="1 2">4Y14</strain>
    </source>
</reference>
<organism evidence="1 2">
    <name type="scientific">Chitinilyticum piscinae</name>
    <dbReference type="NCBI Taxonomy" id="2866724"/>
    <lineage>
        <taxon>Bacteria</taxon>
        <taxon>Pseudomonadati</taxon>
        <taxon>Pseudomonadota</taxon>
        <taxon>Betaproteobacteria</taxon>
        <taxon>Neisseriales</taxon>
        <taxon>Chitinibacteraceae</taxon>
        <taxon>Chitinilyticum</taxon>
    </lineage>
</organism>
<dbReference type="Proteomes" id="UP000604481">
    <property type="component" value="Unassembled WGS sequence"/>
</dbReference>